<dbReference type="EMBL" id="CACVKT020004311">
    <property type="protein sequence ID" value="CAC5389046.1"/>
    <property type="molecule type" value="Genomic_DNA"/>
</dbReference>
<accession>A0A6J8C072</accession>
<dbReference type="OrthoDB" id="6152956at2759"/>
<keyword evidence="4" id="KW-1185">Reference proteome</keyword>
<name>A0A6J8C072_MYTCO</name>
<evidence type="ECO:0000313" key="4">
    <source>
        <dbReference type="Proteomes" id="UP000507470"/>
    </source>
</evidence>
<evidence type="ECO:0000256" key="1">
    <source>
        <dbReference type="SAM" id="SignalP"/>
    </source>
</evidence>
<dbReference type="GO" id="GO:0003824">
    <property type="term" value="F:catalytic activity"/>
    <property type="evidence" value="ECO:0007669"/>
    <property type="project" value="InterPro"/>
</dbReference>
<dbReference type="Gene3D" id="3.60.10.10">
    <property type="entry name" value="Endonuclease/exonuclease/phosphatase"/>
    <property type="match status" value="1"/>
</dbReference>
<feature type="chain" id="PRO_5026809195" description="Endonuclease/exonuclease/phosphatase domain-containing protein" evidence="1">
    <location>
        <begin position="24"/>
        <end position="218"/>
    </location>
</feature>
<dbReference type="InterPro" id="IPR036691">
    <property type="entry name" value="Endo/exonu/phosph_ase_sf"/>
</dbReference>
<sequence length="218" mass="24307">MNTVKIVLTTTILTLFLSNCVKLDLIVNCKTVSSNRNIKENKEAPDKSWSITISNQKTSYIYTNHNTGTDLDLDTNCENVWAKISYEGNKSLYLCTYYRPPSDKGESLEQLGISLNRVLCKKTNPNILVSGDFNLGHIDWNTPAVIPCKPDASLHQQLIDILNNHNLTQVVNKNTRNDTTLGLLCMTNSSFVNRVETLPPIGASDHDIVYSEISTASK</sequence>
<feature type="domain" description="Endonuclease/exonuclease/phosphatase" evidence="2">
    <location>
        <begin position="93"/>
        <end position="209"/>
    </location>
</feature>
<organism evidence="3 4">
    <name type="scientific">Mytilus coruscus</name>
    <name type="common">Sea mussel</name>
    <dbReference type="NCBI Taxonomy" id="42192"/>
    <lineage>
        <taxon>Eukaryota</taxon>
        <taxon>Metazoa</taxon>
        <taxon>Spiralia</taxon>
        <taxon>Lophotrochozoa</taxon>
        <taxon>Mollusca</taxon>
        <taxon>Bivalvia</taxon>
        <taxon>Autobranchia</taxon>
        <taxon>Pteriomorphia</taxon>
        <taxon>Mytilida</taxon>
        <taxon>Mytiloidea</taxon>
        <taxon>Mytilidae</taxon>
        <taxon>Mytilinae</taxon>
        <taxon>Mytilus</taxon>
    </lineage>
</organism>
<dbReference type="GO" id="GO:0007508">
    <property type="term" value="P:larval heart development"/>
    <property type="evidence" value="ECO:0007669"/>
    <property type="project" value="TreeGrafter"/>
</dbReference>
<dbReference type="InterPro" id="IPR005135">
    <property type="entry name" value="Endo/exonuclease/phosphatase"/>
</dbReference>
<proteinExistence type="predicted"/>
<dbReference type="AlphaFoldDB" id="A0A6J8C072"/>
<dbReference type="GO" id="GO:0031012">
    <property type="term" value="C:extracellular matrix"/>
    <property type="evidence" value="ECO:0007669"/>
    <property type="project" value="TreeGrafter"/>
</dbReference>
<dbReference type="PANTHER" id="PTHR33395">
    <property type="entry name" value="TRANSCRIPTASE, PUTATIVE-RELATED-RELATED"/>
    <property type="match status" value="1"/>
</dbReference>
<evidence type="ECO:0000313" key="3">
    <source>
        <dbReference type="EMBL" id="CAC5389046.1"/>
    </source>
</evidence>
<evidence type="ECO:0000259" key="2">
    <source>
        <dbReference type="Pfam" id="PF14529"/>
    </source>
</evidence>
<dbReference type="Pfam" id="PF14529">
    <property type="entry name" value="Exo_endo_phos_2"/>
    <property type="match status" value="1"/>
</dbReference>
<dbReference type="SUPFAM" id="SSF56219">
    <property type="entry name" value="DNase I-like"/>
    <property type="match status" value="1"/>
</dbReference>
<dbReference type="PANTHER" id="PTHR33395:SF22">
    <property type="entry name" value="REVERSE TRANSCRIPTASE DOMAIN-CONTAINING PROTEIN"/>
    <property type="match status" value="1"/>
</dbReference>
<keyword evidence="1" id="KW-0732">Signal</keyword>
<dbReference type="Proteomes" id="UP000507470">
    <property type="component" value="Unassembled WGS sequence"/>
</dbReference>
<gene>
    <name evidence="3" type="ORF">MCOR_24264</name>
</gene>
<dbReference type="GO" id="GO:0061343">
    <property type="term" value="P:cell adhesion involved in heart morphogenesis"/>
    <property type="evidence" value="ECO:0007669"/>
    <property type="project" value="TreeGrafter"/>
</dbReference>
<reference evidence="3 4" key="1">
    <citation type="submission" date="2020-06" db="EMBL/GenBank/DDBJ databases">
        <authorList>
            <person name="Li R."/>
            <person name="Bekaert M."/>
        </authorList>
    </citation>
    <scope>NUCLEOTIDE SEQUENCE [LARGE SCALE GENOMIC DNA]</scope>
    <source>
        <strain evidence="4">wild</strain>
    </source>
</reference>
<protein>
    <recommendedName>
        <fullName evidence="2">Endonuclease/exonuclease/phosphatase domain-containing protein</fullName>
    </recommendedName>
</protein>
<feature type="signal peptide" evidence="1">
    <location>
        <begin position="1"/>
        <end position="23"/>
    </location>
</feature>